<feature type="transmembrane region" description="Helical" evidence="9">
    <location>
        <begin position="31"/>
        <end position="48"/>
    </location>
</feature>
<keyword evidence="4 9" id="KW-0812">Transmembrane</keyword>
<proteinExistence type="inferred from homology"/>
<evidence type="ECO:0000256" key="1">
    <source>
        <dbReference type="ARBA" id="ARBA00004162"/>
    </source>
</evidence>
<comment type="subcellular location">
    <subcellularLocation>
        <location evidence="1">Cell membrane</location>
        <topology evidence="1">Single-pass membrane protein</topology>
    </subcellularLocation>
</comment>
<keyword evidence="5 9" id="KW-1133">Transmembrane helix</keyword>
<organism evidence="11 12">
    <name type="scientific">Microbacterium testaceum (strain StLB037)</name>
    <dbReference type="NCBI Taxonomy" id="979556"/>
    <lineage>
        <taxon>Bacteria</taxon>
        <taxon>Bacillati</taxon>
        <taxon>Actinomycetota</taxon>
        <taxon>Actinomycetes</taxon>
        <taxon>Micrococcales</taxon>
        <taxon>Microbacteriaceae</taxon>
        <taxon>Microbacterium</taxon>
    </lineage>
</organism>
<keyword evidence="3" id="KW-1003">Cell membrane</keyword>
<dbReference type="PANTHER" id="PTHR30329">
    <property type="entry name" value="STATOR ELEMENT OF FLAGELLAR MOTOR COMPLEX"/>
    <property type="match status" value="1"/>
</dbReference>
<dbReference type="GO" id="GO:0005886">
    <property type="term" value="C:plasma membrane"/>
    <property type="evidence" value="ECO:0007669"/>
    <property type="project" value="UniProtKB-SubCell"/>
</dbReference>
<evidence type="ECO:0000313" key="12">
    <source>
        <dbReference type="Proteomes" id="UP000186456"/>
    </source>
</evidence>
<dbReference type="AlphaFoldDB" id="A0A1H0KY03"/>
<evidence type="ECO:0000256" key="8">
    <source>
        <dbReference type="SAM" id="MobiDB-lite"/>
    </source>
</evidence>
<evidence type="ECO:0000259" key="10">
    <source>
        <dbReference type="PROSITE" id="PS51123"/>
    </source>
</evidence>
<dbReference type="InterPro" id="IPR050330">
    <property type="entry name" value="Bact_OuterMem_StrucFunc"/>
</dbReference>
<reference evidence="11 12" key="1">
    <citation type="submission" date="2016-10" db="EMBL/GenBank/DDBJ databases">
        <authorList>
            <person name="de Groot N.N."/>
        </authorList>
    </citation>
    <scope>NUCLEOTIDE SEQUENCE [LARGE SCALE GENOMIC DNA]</scope>
    <source>
        <strain evidence="11 12">StLB037</strain>
    </source>
</reference>
<feature type="region of interest" description="Disordered" evidence="8">
    <location>
        <begin position="1"/>
        <end position="21"/>
    </location>
</feature>
<protein>
    <submittedName>
        <fullName evidence="11">Chemotaxis protein MotB</fullName>
    </submittedName>
</protein>
<keyword evidence="6 7" id="KW-0472">Membrane</keyword>
<dbReference type="PANTHER" id="PTHR30329:SF21">
    <property type="entry name" value="LIPOPROTEIN YIAD-RELATED"/>
    <property type="match status" value="1"/>
</dbReference>
<dbReference type="RefSeq" id="WP_074694145.1">
    <property type="nucleotide sequence ID" value="NZ_FNJN01000001.1"/>
</dbReference>
<dbReference type="InterPro" id="IPR006665">
    <property type="entry name" value="OmpA-like"/>
</dbReference>
<dbReference type="PROSITE" id="PS51123">
    <property type="entry name" value="OMPA_2"/>
    <property type="match status" value="1"/>
</dbReference>
<feature type="domain" description="OmpA-like" evidence="10">
    <location>
        <begin position="132"/>
        <end position="252"/>
    </location>
</feature>
<evidence type="ECO:0000256" key="6">
    <source>
        <dbReference type="ARBA" id="ARBA00023136"/>
    </source>
</evidence>
<dbReference type="InterPro" id="IPR036737">
    <property type="entry name" value="OmpA-like_sf"/>
</dbReference>
<comment type="similarity">
    <text evidence="2">Belongs to the MotB family.</text>
</comment>
<dbReference type="SUPFAM" id="SSF103088">
    <property type="entry name" value="OmpA-like"/>
    <property type="match status" value="1"/>
</dbReference>
<evidence type="ECO:0000256" key="7">
    <source>
        <dbReference type="PROSITE-ProRule" id="PRU00473"/>
    </source>
</evidence>
<dbReference type="Pfam" id="PF13677">
    <property type="entry name" value="MotB_plug"/>
    <property type="match status" value="1"/>
</dbReference>
<evidence type="ECO:0000256" key="4">
    <source>
        <dbReference type="ARBA" id="ARBA00022692"/>
    </source>
</evidence>
<dbReference type="Gene3D" id="3.30.1330.60">
    <property type="entry name" value="OmpA-like domain"/>
    <property type="match status" value="1"/>
</dbReference>
<accession>A0A1H0KY03</accession>
<dbReference type="Proteomes" id="UP000186456">
    <property type="component" value="Unassembled WGS sequence"/>
</dbReference>
<evidence type="ECO:0000256" key="5">
    <source>
        <dbReference type="ARBA" id="ARBA00022989"/>
    </source>
</evidence>
<name>A0A1H0KY03_MICTS</name>
<evidence type="ECO:0000256" key="9">
    <source>
        <dbReference type="SAM" id="Phobius"/>
    </source>
</evidence>
<evidence type="ECO:0000256" key="3">
    <source>
        <dbReference type="ARBA" id="ARBA00022475"/>
    </source>
</evidence>
<gene>
    <name evidence="11" type="ORF">SAMN04487788_0245</name>
</gene>
<sequence length="270" mass="29226">MSTSRRARTRRHDEDDHDEPDERWAVSYSDMVTVLMCLFIVLYAVSIVDDTKYEQLKNGLAEAFGQSQTEGGGDFTEGLVIPPELLVEDGVEDVAMRAAREVDTLEQMKAQITSVLAAQGLADTVDFVIDERGLKVGLVGAETFFTDNRTDLSAKADAVLDAIGDVLAPAGNPLSIEGHADHRAAVAPYESNWELSSGRATKVARFLVEHEGITGSRVQAVGYSDQRPLVEGDTAEDLAANRRVDIVVQSTEAEKVRALIPGLVQTAPRG</sequence>
<evidence type="ECO:0000313" key="11">
    <source>
        <dbReference type="EMBL" id="SDO60735.1"/>
    </source>
</evidence>
<feature type="compositionally biased region" description="Basic residues" evidence="8">
    <location>
        <begin position="1"/>
        <end position="10"/>
    </location>
</feature>
<evidence type="ECO:0000256" key="2">
    <source>
        <dbReference type="ARBA" id="ARBA00008914"/>
    </source>
</evidence>
<dbReference type="InterPro" id="IPR025713">
    <property type="entry name" value="MotB-like_N_dom"/>
</dbReference>
<dbReference type="EMBL" id="FNJN01000001">
    <property type="protein sequence ID" value="SDO60735.1"/>
    <property type="molecule type" value="Genomic_DNA"/>
</dbReference>
<dbReference type="Pfam" id="PF00691">
    <property type="entry name" value="OmpA"/>
    <property type="match status" value="1"/>
</dbReference>
<dbReference type="CDD" id="cd07185">
    <property type="entry name" value="OmpA_C-like"/>
    <property type="match status" value="1"/>
</dbReference>